<dbReference type="AlphaFoldDB" id="A0A934M2F4"/>
<evidence type="ECO:0000313" key="3">
    <source>
        <dbReference type="Proteomes" id="UP000622687"/>
    </source>
</evidence>
<accession>A0A934M2F4</accession>
<reference evidence="2" key="1">
    <citation type="submission" date="2020-12" db="EMBL/GenBank/DDBJ databases">
        <title>Clostridium thailandense sp. nov., a novel acetogenic bacterium isolated from peat land soil in Thailand.</title>
        <authorList>
            <person name="Chaikitkaew S."/>
            <person name="Birkeland N.K."/>
        </authorList>
    </citation>
    <scope>NUCLEOTIDE SEQUENCE</scope>
    <source>
        <strain evidence="2">DSM 17425</strain>
    </source>
</reference>
<dbReference type="RefSeq" id="WP_211141312.1">
    <property type="nucleotide sequence ID" value="NZ_JAEEGB010000005.1"/>
</dbReference>
<evidence type="ECO:0000313" key="2">
    <source>
        <dbReference type="EMBL" id="MBI6871875.1"/>
    </source>
</evidence>
<name>A0A934M2F4_9CLOT</name>
<comment type="caution">
    <text evidence="2">The sequence shown here is derived from an EMBL/GenBank/DDBJ whole genome shotgun (WGS) entry which is preliminary data.</text>
</comment>
<sequence length="947" mass="104327">MKKFSKTLSLGMILVFILTIFTPYCAKADGALTPSLSMDTSGNYIVASVADLNKLRSDIDKGIDYSGKNVVLTQDIDISKSTEPLQAFTNTNTFNGTFNGKFHTISSYTDKASGLFAFINKDAVVENVRIDANVVISDYDAVIQYEPCSKYYGLIANRSEGKITRCSTTGTIETTTGILGVAGIVGDSSLNIYGDISDCYSNITFKSSVPDEDGDGYPDNQKSYGISANLYQIEHCYFGGKFLGQSDKNSINPIGDMVYNSPYKSIKNCAYDKDTSGYTSSIDIAKGCTTAEMKNKDTYIALGFDFDKTWKMDPSVNDGYPYLNPENENKVATTIPVNVQITAEDKTYDTNLSVADNLKTKVKDIKIVAESSENEALIAKYNVTATYDGDVTFSAPTIGDVPVNFDLSKVKLTNAKNDDYKFVLSKALPSTAKLKDNGAPGPRKEQQKEQIENAKKAQDILYKKLEIGQGAVPEFTWSGDKAPAPEQEGTIIFMADVWGVFSAARSGYKGVRQGYYDDWFKSVRDGLKKMKAAGITVQDVKMTEWEKLVLAITAVGYDPRDIEAYDLIDIISNNDYLKVSIQIFKNQYAVFALNSYNYAIPKDGNHINLEDLIHEWAKPGNGTKGADGSIVLENMAPDMWTMGFQPIAAYYNPNAKEGDKYYDVKQNMNHRLDQISNSQTYKGFFYGGYSYEYSNPWTNAQVYITLGMAHVDIFDKKFIKNGKSILDDPLESYDIEKGTTKIEKNSYEPAQMGRGLESLIRAYEGRNSIFDCTDVKDSTVPVNNAIKALPENITSDNKAEVAAARALYDGLSDAKKASIKDEVKAKLTAAEEKVNQNPKPTSIEISNLNASSTFKLGNDVKVSVKAVNNSDKDQDGLLVVALYDENNKFAGYACGKNNIKKGDSAVLTSMMKLPKEGTYKMKAFVCDSLENMNPISNVVDIPLDSNK</sequence>
<keyword evidence="3" id="KW-1185">Reference proteome</keyword>
<dbReference type="EMBL" id="JAEEGB010000005">
    <property type="protein sequence ID" value="MBI6871875.1"/>
    <property type="molecule type" value="Genomic_DNA"/>
</dbReference>
<gene>
    <name evidence="2" type="ORF">I6U51_04035</name>
</gene>
<evidence type="ECO:0000256" key="1">
    <source>
        <dbReference type="SAM" id="MobiDB-lite"/>
    </source>
</evidence>
<feature type="region of interest" description="Disordered" evidence="1">
    <location>
        <begin position="433"/>
        <end position="452"/>
    </location>
</feature>
<proteinExistence type="predicted"/>
<feature type="compositionally biased region" description="Basic and acidic residues" evidence="1">
    <location>
        <begin position="442"/>
        <end position="452"/>
    </location>
</feature>
<organism evidence="2 3">
    <name type="scientific">Clostridium aciditolerans</name>
    <dbReference type="NCBI Taxonomy" id="339861"/>
    <lineage>
        <taxon>Bacteria</taxon>
        <taxon>Bacillati</taxon>
        <taxon>Bacillota</taxon>
        <taxon>Clostridia</taxon>
        <taxon>Eubacteriales</taxon>
        <taxon>Clostridiaceae</taxon>
        <taxon>Clostridium</taxon>
    </lineage>
</organism>
<protein>
    <submittedName>
        <fullName evidence="2">Cell surface protein</fullName>
    </submittedName>
</protein>
<dbReference type="Proteomes" id="UP000622687">
    <property type="component" value="Unassembled WGS sequence"/>
</dbReference>
<dbReference type="Gene3D" id="2.160.20.110">
    <property type="match status" value="1"/>
</dbReference>